<evidence type="ECO:0000256" key="1">
    <source>
        <dbReference type="ARBA" id="ARBA00004141"/>
    </source>
</evidence>
<dbReference type="CDD" id="cd00637">
    <property type="entry name" value="7tm_classA_rhodopsin-like"/>
    <property type="match status" value="1"/>
</dbReference>
<keyword evidence="6" id="KW-0675">Receptor</keyword>
<proteinExistence type="predicted"/>
<dbReference type="SUPFAM" id="SSF81321">
    <property type="entry name" value="Family A G protein-coupled receptor-like"/>
    <property type="match status" value="1"/>
</dbReference>
<evidence type="ECO:0000313" key="12">
    <source>
        <dbReference type="Proteomes" id="UP001163046"/>
    </source>
</evidence>
<evidence type="ECO:0000313" key="11">
    <source>
        <dbReference type="EMBL" id="KAJ7321721.1"/>
    </source>
</evidence>
<dbReference type="GO" id="GO:0004930">
    <property type="term" value="F:G protein-coupled receptor activity"/>
    <property type="evidence" value="ECO:0007669"/>
    <property type="project" value="UniProtKB-KW"/>
</dbReference>
<dbReference type="OrthoDB" id="5952899at2759"/>
<name>A0A9W9Y9D8_9CNID</name>
<keyword evidence="7" id="KW-0807">Transducer</keyword>
<dbReference type="InterPro" id="IPR017452">
    <property type="entry name" value="GPCR_Rhodpsn_7TM"/>
</dbReference>
<comment type="caution">
    <text evidence="11">The sequence shown here is derived from an EMBL/GenBank/DDBJ whole genome shotgun (WGS) entry which is preliminary data.</text>
</comment>
<feature type="compositionally biased region" description="Polar residues" evidence="8">
    <location>
        <begin position="325"/>
        <end position="335"/>
    </location>
</feature>
<evidence type="ECO:0000256" key="8">
    <source>
        <dbReference type="SAM" id="MobiDB-lite"/>
    </source>
</evidence>
<organism evidence="11 12">
    <name type="scientific">Desmophyllum pertusum</name>
    <dbReference type="NCBI Taxonomy" id="174260"/>
    <lineage>
        <taxon>Eukaryota</taxon>
        <taxon>Metazoa</taxon>
        <taxon>Cnidaria</taxon>
        <taxon>Anthozoa</taxon>
        <taxon>Hexacorallia</taxon>
        <taxon>Scleractinia</taxon>
        <taxon>Caryophylliina</taxon>
        <taxon>Caryophylliidae</taxon>
        <taxon>Desmophyllum</taxon>
    </lineage>
</organism>
<protein>
    <recommendedName>
        <fullName evidence="10">G-protein coupled receptors family 1 profile domain-containing protein</fullName>
    </recommendedName>
</protein>
<feature type="domain" description="G-protein coupled receptors family 1 profile" evidence="10">
    <location>
        <begin position="66"/>
        <end position="245"/>
    </location>
</feature>
<feature type="transmembrane region" description="Helical" evidence="9">
    <location>
        <begin position="221"/>
        <end position="245"/>
    </location>
</feature>
<sequence length="347" mass="38715">MSLINDTFHESSVFADFALNASSNWTRGNGTLPAGRTSIQYVQEPLVSTVFKVLACAIVIILSLVGNSLAIGSVYQNVNRRMRTVSNYLIVNLSIADLLVTVCNMPRFISILLVGYQWLIGGTFGLLMCKITSSVPFVSVLVSTLSFAFIALDRFLAVFFPLRRPMTGKIMVGIIAFTWILPCCCYSLLFHYATLAEIYGKTYCANAIRRDLLETMENYRTYLICDYVFTTGVPIATTMALYTAIGVKMCTRKPLGIKRLPIRPATVRLTARFFMSYSNSAITPYIYPVFNANFRAGYLHILRRVLSCCFGRICPSLSNNQVAPLQERTGTTNSSRTDRRGLNTTEL</sequence>
<dbReference type="PANTHER" id="PTHR45695:SF9">
    <property type="entry name" value="LEUCOKININ RECEPTOR"/>
    <property type="match status" value="1"/>
</dbReference>
<feature type="transmembrane region" description="Helical" evidence="9">
    <location>
        <begin position="136"/>
        <end position="160"/>
    </location>
</feature>
<evidence type="ECO:0000256" key="3">
    <source>
        <dbReference type="ARBA" id="ARBA00022989"/>
    </source>
</evidence>
<comment type="subcellular location">
    <subcellularLocation>
        <location evidence="1">Membrane</location>
        <topology evidence="1">Multi-pass membrane protein</topology>
    </subcellularLocation>
</comment>
<evidence type="ECO:0000256" key="5">
    <source>
        <dbReference type="ARBA" id="ARBA00023136"/>
    </source>
</evidence>
<dbReference type="Gene3D" id="1.20.1070.10">
    <property type="entry name" value="Rhodopsin 7-helix transmembrane proteins"/>
    <property type="match status" value="1"/>
</dbReference>
<dbReference type="GO" id="GO:0005886">
    <property type="term" value="C:plasma membrane"/>
    <property type="evidence" value="ECO:0007669"/>
    <property type="project" value="TreeGrafter"/>
</dbReference>
<evidence type="ECO:0000259" key="10">
    <source>
        <dbReference type="PROSITE" id="PS50262"/>
    </source>
</evidence>
<feature type="transmembrane region" description="Helical" evidence="9">
    <location>
        <begin position="172"/>
        <end position="193"/>
    </location>
</feature>
<dbReference type="Proteomes" id="UP001163046">
    <property type="component" value="Unassembled WGS sequence"/>
</dbReference>
<keyword evidence="12" id="KW-1185">Reference proteome</keyword>
<feature type="region of interest" description="Disordered" evidence="8">
    <location>
        <begin position="325"/>
        <end position="347"/>
    </location>
</feature>
<evidence type="ECO:0000256" key="4">
    <source>
        <dbReference type="ARBA" id="ARBA00023040"/>
    </source>
</evidence>
<dbReference type="AlphaFoldDB" id="A0A9W9Y9D8"/>
<gene>
    <name evidence="11" type="ORF">OS493_034340</name>
</gene>
<dbReference type="Pfam" id="PF00001">
    <property type="entry name" value="7tm_1"/>
    <property type="match status" value="1"/>
</dbReference>
<evidence type="ECO:0000256" key="7">
    <source>
        <dbReference type="ARBA" id="ARBA00023224"/>
    </source>
</evidence>
<dbReference type="EMBL" id="MU827825">
    <property type="protein sequence ID" value="KAJ7321721.1"/>
    <property type="molecule type" value="Genomic_DNA"/>
</dbReference>
<dbReference type="PRINTS" id="PR00237">
    <property type="entry name" value="GPCRRHODOPSN"/>
</dbReference>
<keyword evidence="4" id="KW-0297">G-protein coupled receptor</keyword>
<keyword evidence="5 9" id="KW-0472">Membrane</keyword>
<accession>A0A9W9Y9D8</accession>
<evidence type="ECO:0000256" key="2">
    <source>
        <dbReference type="ARBA" id="ARBA00022692"/>
    </source>
</evidence>
<feature type="transmembrane region" description="Helical" evidence="9">
    <location>
        <begin position="50"/>
        <end position="75"/>
    </location>
</feature>
<keyword evidence="2 9" id="KW-0812">Transmembrane</keyword>
<keyword evidence="3 9" id="KW-1133">Transmembrane helix</keyword>
<evidence type="ECO:0000256" key="6">
    <source>
        <dbReference type="ARBA" id="ARBA00023170"/>
    </source>
</evidence>
<dbReference type="PANTHER" id="PTHR45695">
    <property type="entry name" value="LEUCOKININ RECEPTOR-RELATED"/>
    <property type="match status" value="1"/>
</dbReference>
<dbReference type="InterPro" id="IPR000276">
    <property type="entry name" value="GPCR_Rhodpsn"/>
</dbReference>
<evidence type="ECO:0000256" key="9">
    <source>
        <dbReference type="SAM" id="Phobius"/>
    </source>
</evidence>
<dbReference type="PROSITE" id="PS50262">
    <property type="entry name" value="G_PROTEIN_RECEP_F1_2"/>
    <property type="match status" value="1"/>
</dbReference>
<reference evidence="11" key="1">
    <citation type="submission" date="2023-01" db="EMBL/GenBank/DDBJ databases">
        <title>Genome assembly of the deep-sea coral Lophelia pertusa.</title>
        <authorList>
            <person name="Herrera S."/>
            <person name="Cordes E."/>
        </authorList>
    </citation>
    <scope>NUCLEOTIDE SEQUENCE</scope>
    <source>
        <strain evidence="11">USNM1676648</strain>
        <tissue evidence="11">Polyp</tissue>
    </source>
</reference>